<reference evidence="3 4" key="1">
    <citation type="submission" date="2018-01" db="EMBL/GenBank/DDBJ databases">
        <title>Complete genome sequence of Flavivirga eckloniae ECD14 isolated from seaweed Ecklonia cava.</title>
        <authorList>
            <person name="Lee J.H."/>
            <person name="Baik K.S."/>
            <person name="Seong C.N."/>
        </authorList>
    </citation>
    <scope>NUCLEOTIDE SEQUENCE [LARGE SCALE GENOMIC DNA]</scope>
    <source>
        <strain evidence="3 4">ECD14</strain>
    </source>
</reference>
<dbReference type="Gene3D" id="3.40.50.1110">
    <property type="entry name" value="SGNH hydrolase"/>
    <property type="match status" value="1"/>
</dbReference>
<dbReference type="KEGG" id="fek:C1H87_07365"/>
<dbReference type="RefSeq" id="WP_102755193.1">
    <property type="nucleotide sequence ID" value="NZ_CP025791.1"/>
</dbReference>
<evidence type="ECO:0000259" key="2">
    <source>
        <dbReference type="Pfam" id="PF03629"/>
    </source>
</evidence>
<dbReference type="GO" id="GO:0005975">
    <property type="term" value="P:carbohydrate metabolic process"/>
    <property type="evidence" value="ECO:0007669"/>
    <property type="project" value="TreeGrafter"/>
</dbReference>
<gene>
    <name evidence="3" type="ORF">C1H87_07365</name>
</gene>
<protein>
    <submittedName>
        <fullName evidence="3">Sialate O-acetylesterase</fullName>
    </submittedName>
</protein>
<dbReference type="SUPFAM" id="SSF52266">
    <property type="entry name" value="SGNH hydrolase"/>
    <property type="match status" value="1"/>
</dbReference>
<dbReference type="EMBL" id="CP025791">
    <property type="protein sequence ID" value="AUP78538.1"/>
    <property type="molecule type" value="Genomic_DNA"/>
</dbReference>
<feature type="domain" description="Sialate O-acetylesterase" evidence="2">
    <location>
        <begin position="109"/>
        <end position="339"/>
    </location>
</feature>
<name>A0A2K9PP00_9FLAO</name>
<dbReference type="Pfam" id="PF03629">
    <property type="entry name" value="SASA"/>
    <property type="match status" value="1"/>
</dbReference>
<keyword evidence="1" id="KW-0378">Hydrolase</keyword>
<dbReference type="OrthoDB" id="9816001at2"/>
<dbReference type="PANTHER" id="PTHR22901:SF0">
    <property type="entry name" value="SIALATE O-ACETYLESTERASE"/>
    <property type="match status" value="1"/>
</dbReference>
<sequence>MKRVTLIILIAAFNLLFIQPIKAEIKLPAIVSSNMVLQRNTTIVLWGWADAKEKITINASWLGEPINLEADKEGSWRIEVKTTDSKAPQSININSKTSNITLDNVLFGEVWLCSGQSNMQQSVRGYDGQPTFGSAMATAKSNNVNLRLFSVDRVGSKTPLRNIEKFKGWQQASPLSVTNFSAVAYFFGQQLQEILGCPVGMIHTSWGGSTVQAWMSKEALGPHQNINLDDVDITERTNHIPTALFNSMINPLIPYTIKGVLWYQGESNHKEPEKYKTLFPAMVKDWRTRWSIGDFPFYYVQIAPFHYGNNDVFQTVNNTAFMREAQLQCLDLIPNSGIAITIDIGEENYIHPPKKKEVADRLLFNALNQTYDYKTIDYAAPIYDSLELKDGGILLKFKNAETGLYSYNELTGFEIAGDDKIFYPAVAKIVKRKHVFAISDKVPNPVAIRYAWKNWIVGTLYDANLLPASSFRTDNWDDATQVKK</sequence>
<keyword evidence="4" id="KW-1185">Reference proteome</keyword>
<dbReference type="InterPro" id="IPR039329">
    <property type="entry name" value="SIAE"/>
</dbReference>
<dbReference type="InterPro" id="IPR036514">
    <property type="entry name" value="SGNH_hydro_sf"/>
</dbReference>
<dbReference type="PANTHER" id="PTHR22901">
    <property type="entry name" value="SIALATE O-ACETYLESTERASE"/>
    <property type="match status" value="1"/>
</dbReference>
<accession>A0A2K9PP00</accession>
<dbReference type="Proteomes" id="UP000235826">
    <property type="component" value="Chromosome"/>
</dbReference>
<organism evidence="3 4">
    <name type="scientific">Flavivirga eckloniae</name>
    <dbReference type="NCBI Taxonomy" id="1803846"/>
    <lineage>
        <taxon>Bacteria</taxon>
        <taxon>Pseudomonadati</taxon>
        <taxon>Bacteroidota</taxon>
        <taxon>Flavobacteriia</taxon>
        <taxon>Flavobacteriales</taxon>
        <taxon>Flavobacteriaceae</taxon>
        <taxon>Flavivirga</taxon>
    </lineage>
</organism>
<dbReference type="InterPro" id="IPR005181">
    <property type="entry name" value="SASA"/>
</dbReference>
<evidence type="ECO:0000256" key="1">
    <source>
        <dbReference type="ARBA" id="ARBA00022801"/>
    </source>
</evidence>
<proteinExistence type="predicted"/>
<dbReference type="AlphaFoldDB" id="A0A2K9PP00"/>
<evidence type="ECO:0000313" key="3">
    <source>
        <dbReference type="EMBL" id="AUP78538.1"/>
    </source>
</evidence>
<evidence type="ECO:0000313" key="4">
    <source>
        <dbReference type="Proteomes" id="UP000235826"/>
    </source>
</evidence>
<dbReference type="GO" id="GO:0001681">
    <property type="term" value="F:sialate O-acetylesterase activity"/>
    <property type="evidence" value="ECO:0007669"/>
    <property type="project" value="InterPro"/>
</dbReference>